<dbReference type="EMBL" id="AP017312">
    <property type="protein sequence ID" value="BAU26737.1"/>
    <property type="molecule type" value="Genomic_DNA"/>
</dbReference>
<proteinExistence type="predicted"/>
<dbReference type="AlphaFoldDB" id="A0A0U5ASE3"/>
<gene>
    <name evidence="2" type="ORF">CB4_00880</name>
</gene>
<dbReference type="RefSeq" id="WP_096463753.1">
    <property type="nucleotide sequence ID" value="NZ_AP017312.1"/>
</dbReference>
<dbReference type="KEGG" id="asoc:CB4_00880"/>
<reference evidence="2 3" key="1">
    <citation type="submission" date="2015-12" db="EMBL/GenBank/DDBJ databases">
        <title>Genome sequence of Aneurinibacillus soli.</title>
        <authorList>
            <person name="Lee J.S."/>
            <person name="Lee K.C."/>
            <person name="Kim K.K."/>
            <person name="Lee B.W."/>
        </authorList>
    </citation>
    <scope>NUCLEOTIDE SEQUENCE [LARGE SCALE GENOMIC DNA]</scope>
    <source>
        <strain evidence="2 3">CB4</strain>
    </source>
</reference>
<evidence type="ECO:0000313" key="3">
    <source>
        <dbReference type="Proteomes" id="UP000217696"/>
    </source>
</evidence>
<feature type="domain" description="Sporulation stage II protein D amidase enhancer LytB N-terminal" evidence="1">
    <location>
        <begin position="62"/>
        <end position="139"/>
    </location>
</feature>
<dbReference type="InterPro" id="IPR013693">
    <property type="entry name" value="SpoIID/LytB_N"/>
</dbReference>
<dbReference type="Pfam" id="PF08486">
    <property type="entry name" value="SpoIID"/>
    <property type="match status" value="1"/>
</dbReference>
<protein>
    <submittedName>
        <fullName evidence="2">Stage II sporulation protein</fullName>
    </submittedName>
</protein>
<organism evidence="2 3">
    <name type="scientific">Aneurinibacillus soli</name>
    <dbReference type="NCBI Taxonomy" id="1500254"/>
    <lineage>
        <taxon>Bacteria</taxon>
        <taxon>Bacillati</taxon>
        <taxon>Bacillota</taxon>
        <taxon>Bacilli</taxon>
        <taxon>Bacillales</taxon>
        <taxon>Paenibacillaceae</taxon>
        <taxon>Aneurinibacillus group</taxon>
        <taxon>Aneurinibacillus</taxon>
    </lineage>
</organism>
<dbReference type="Proteomes" id="UP000217696">
    <property type="component" value="Chromosome"/>
</dbReference>
<keyword evidence="3" id="KW-1185">Reference proteome</keyword>
<accession>A0A0U5ASE3</accession>
<evidence type="ECO:0000259" key="1">
    <source>
        <dbReference type="Pfam" id="PF08486"/>
    </source>
</evidence>
<sequence>MRRYSFFTLCAALLVCLAVQLFWTVPAANAQNEPKIGQTPVPGNLLVAVRESKPGGEPNPRGRILYVMSLPFETYIRNVLPNEWLPTWEPESLKAGAMAIKMFAWYHALNPVTIDNQKFSVDNTTNFQVYREGTSMPRTNAAFDEVMNLAYVKSDDTIFELNYRAGYPNDPNFQYRNAQKMSQNGSQYLAEKQNKNMLQILQFYYEGKKLVKIP</sequence>
<name>A0A0U5ASE3_9BACL</name>
<evidence type="ECO:0000313" key="2">
    <source>
        <dbReference type="EMBL" id="BAU26737.1"/>
    </source>
</evidence>
<dbReference type="OrthoDB" id="2677885at2"/>